<proteinExistence type="predicted"/>
<dbReference type="Bgee" id="ENSOCUG00000033825">
    <property type="expression patterns" value="Expressed in blood and 16 other cell types or tissues"/>
</dbReference>
<protein>
    <submittedName>
        <fullName evidence="2">Uncharacterized protein</fullName>
    </submittedName>
</protein>
<reference evidence="2 3" key="1">
    <citation type="journal article" date="2011" name="Nature">
        <title>A high-resolution map of human evolutionary constraint using 29 mammals.</title>
        <authorList>
            <person name="Lindblad-Toh K."/>
            <person name="Garber M."/>
            <person name="Zuk O."/>
            <person name="Lin M.F."/>
            <person name="Parker B.J."/>
            <person name="Washietl S."/>
            <person name="Kheradpour P."/>
            <person name="Ernst J."/>
            <person name="Jordan G."/>
            <person name="Mauceli E."/>
            <person name="Ward L.D."/>
            <person name="Lowe C.B."/>
            <person name="Holloway A.K."/>
            <person name="Clamp M."/>
            <person name="Gnerre S."/>
            <person name="Alfoldi J."/>
            <person name="Beal K."/>
            <person name="Chang J."/>
            <person name="Clawson H."/>
            <person name="Cuff J."/>
            <person name="Di Palma F."/>
            <person name="Fitzgerald S."/>
            <person name="Flicek P."/>
            <person name="Guttman M."/>
            <person name="Hubisz M.J."/>
            <person name="Jaffe D.B."/>
            <person name="Jungreis I."/>
            <person name="Kent W.J."/>
            <person name="Kostka D."/>
            <person name="Lara M."/>
            <person name="Martins A.L."/>
            <person name="Massingham T."/>
            <person name="Moltke I."/>
            <person name="Raney B.J."/>
            <person name="Rasmussen M.D."/>
            <person name="Robinson J."/>
            <person name="Stark A."/>
            <person name="Vilella A.J."/>
            <person name="Wen J."/>
            <person name="Xie X."/>
            <person name="Zody M.C."/>
            <person name="Baldwin J."/>
            <person name="Bloom T."/>
            <person name="Chin C.W."/>
            <person name="Heiman D."/>
            <person name="Nicol R."/>
            <person name="Nusbaum C."/>
            <person name="Young S."/>
            <person name="Wilkinson J."/>
            <person name="Worley K.C."/>
            <person name="Kovar C.L."/>
            <person name="Muzny D.M."/>
            <person name="Gibbs R.A."/>
            <person name="Cree A."/>
            <person name="Dihn H.H."/>
            <person name="Fowler G."/>
            <person name="Jhangiani S."/>
            <person name="Joshi V."/>
            <person name="Lee S."/>
            <person name="Lewis L.R."/>
            <person name="Nazareth L.V."/>
            <person name="Okwuonu G."/>
            <person name="Santibanez J."/>
            <person name="Warren W.C."/>
            <person name="Mardis E.R."/>
            <person name="Weinstock G.M."/>
            <person name="Wilson R.K."/>
            <person name="Delehaunty K."/>
            <person name="Dooling D."/>
            <person name="Fronik C."/>
            <person name="Fulton L."/>
            <person name="Fulton B."/>
            <person name="Graves T."/>
            <person name="Minx P."/>
            <person name="Sodergren E."/>
            <person name="Birney E."/>
            <person name="Margulies E.H."/>
            <person name="Herrero J."/>
            <person name="Green E.D."/>
            <person name="Haussler D."/>
            <person name="Siepel A."/>
            <person name="Goldman N."/>
            <person name="Pollard K.S."/>
            <person name="Pedersen J.S."/>
            <person name="Lander E.S."/>
            <person name="Kellis M."/>
        </authorList>
    </citation>
    <scope>NUCLEOTIDE SEQUENCE [LARGE SCALE GENOMIC DNA]</scope>
    <source>
        <strain evidence="2 3">Thorbecke inbred</strain>
    </source>
</reference>
<dbReference type="InParanoid" id="A0A5F9DT37"/>
<keyword evidence="3" id="KW-1185">Reference proteome</keyword>
<dbReference type="Proteomes" id="UP000001811">
    <property type="component" value="Chromosome 13"/>
</dbReference>
<evidence type="ECO:0000313" key="3">
    <source>
        <dbReference type="Proteomes" id="UP000001811"/>
    </source>
</evidence>
<dbReference type="Ensembl" id="ENSOCUT00000059199.1">
    <property type="protein sequence ID" value="ENSOCUP00000048683.1"/>
    <property type="gene ID" value="ENSOCUG00000033825.1"/>
</dbReference>
<name>A0A5F9DT37_RABIT</name>
<dbReference type="EMBL" id="AAGW02056805">
    <property type="status" value="NOT_ANNOTATED_CDS"/>
    <property type="molecule type" value="Genomic_DNA"/>
</dbReference>
<dbReference type="AlphaFoldDB" id="A0A5F9DT37"/>
<evidence type="ECO:0000256" key="1">
    <source>
        <dbReference type="SAM" id="MobiDB-lite"/>
    </source>
</evidence>
<sequence length="79" mass="8619">MVLAGAGLQPRPTKPAGGPTGLARGQGRGAEDGEGRGRRSRARCDTQQRLRLRRKTTNYRNMAADSRRPRCAQGLWACI</sequence>
<feature type="compositionally biased region" description="Gly residues" evidence="1">
    <location>
        <begin position="18"/>
        <end position="28"/>
    </location>
</feature>
<reference evidence="2" key="2">
    <citation type="submission" date="2025-08" db="UniProtKB">
        <authorList>
            <consortium name="Ensembl"/>
        </authorList>
    </citation>
    <scope>IDENTIFICATION</scope>
    <source>
        <strain evidence="2">Thorbecke</strain>
    </source>
</reference>
<organism evidence="2 3">
    <name type="scientific">Oryctolagus cuniculus</name>
    <name type="common">Rabbit</name>
    <dbReference type="NCBI Taxonomy" id="9986"/>
    <lineage>
        <taxon>Eukaryota</taxon>
        <taxon>Metazoa</taxon>
        <taxon>Chordata</taxon>
        <taxon>Craniata</taxon>
        <taxon>Vertebrata</taxon>
        <taxon>Euteleostomi</taxon>
        <taxon>Mammalia</taxon>
        <taxon>Eutheria</taxon>
        <taxon>Euarchontoglires</taxon>
        <taxon>Glires</taxon>
        <taxon>Lagomorpha</taxon>
        <taxon>Leporidae</taxon>
        <taxon>Oryctolagus</taxon>
    </lineage>
</organism>
<accession>A0A5F9DT37</accession>
<feature type="compositionally biased region" description="Basic and acidic residues" evidence="1">
    <location>
        <begin position="29"/>
        <end position="48"/>
    </location>
</feature>
<reference evidence="2" key="3">
    <citation type="submission" date="2025-09" db="UniProtKB">
        <authorList>
            <consortium name="Ensembl"/>
        </authorList>
    </citation>
    <scope>IDENTIFICATION</scope>
    <source>
        <strain evidence="2">Thorbecke</strain>
    </source>
</reference>
<feature type="region of interest" description="Disordered" evidence="1">
    <location>
        <begin position="1"/>
        <end position="49"/>
    </location>
</feature>
<evidence type="ECO:0000313" key="2">
    <source>
        <dbReference type="Ensembl" id="ENSOCUP00000048683.1"/>
    </source>
</evidence>